<evidence type="ECO:0000313" key="2">
    <source>
        <dbReference type="EMBL" id="GAL67663.1"/>
    </source>
</evidence>
<dbReference type="RefSeq" id="WP_042244300.1">
    <property type="nucleotide sequence ID" value="NZ_BBNR01000012.1"/>
</dbReference>
<dbReference type="Proteomes" id="UP000029646">
    <property type="component" value="Unassembled WGS sequence"/>
</dbReference>
<evidence type="ECO:0000313" key="6">
    <source>
        <dbReference type="Proteomes" id="UP000030184"/>
    </source>
</evidence>
<protein>
    <submittedName>
        <fullName evidence="3">Uncharacterized protein</fullName>
    </submittedName>
</protein>
<dbReference type="Proteomes" id="UP000030184">
    <property type="component" value="Unassembled WGS sequence"/>
</dbReference>
<proteinExistence type="predicted"/>
<feature type="transmembrane region" description="Helical" evidence="1">
    <location>
        <begin position="93"/>
        <end position="116"/>
    </location>
</feature>
<keyword evidence="1" id="KW-0812">Transmembrane</keyword>
<dbReference type="OrthoDB" id="1139350at2"/>
<dbReference type="EMBL" id="BBNY01000002">
    <property type="protein sequence ID" value="GAL88376.1"/>
    <property type="molecule type" value="Genomic_DNA"/>
</dbReference>
<evidence type="ECO:0000313" key="4">
    <source>
        <dbReference type="EMBL" id="GAL88376.1"/>
    </source>
</evidence>
<dbReference type="Proteomes" id="UP000029641">
    <property type="component" value="Unassembled WGS sequence"/>
</dbReference>
<comment type="caution">
    <text evidence="3">The sequence shown here is derived from an EMBL/GenBank/DDBJ whole genome shotgun (WGS) entry which is preliminary data.</text>
</comment>
<organism evidence="3 5">
    <name type="scientific">Jejuia pallidilutea</name>
    <dbReference type="NCBI Taxonomy" id="504487"/>
    <lineage>
        <taxon>Bacteria</taxon>
        <taxon>Pseudomonadati</taxon>
        <taxon>Bacteroidota</taxon>
        <taxon>Flavobacteriia</taxon>
        <taxon>Flavobacteriales</taxon>
        <taxon>Flavobacteriaceae</taxon>
        <taxon>Jejuia</taxon>
    </lineage>
</organism>
<reference evidence="6" key="1">
    <citation type="journal article" date="2014" name="Genome Announc.">
        <title>Draft Genome Sequence of Marine Flavobacterium Jejuia pallidilutea Strain 11shimoA1 and Pigmentation Mutants.</title>
        <authorList>
            <person name="Takatani N."/>
            <person name="Nakanishi M."/>
            <person name="Meirelles P."/>
            <person name="Mino S."/>
            <person name="Suda W."/>
            <person name="Oshima K."/>
            <person name="Hattori M."/>
            <person name="Ohkuma M."/>
            <person name="Hosokawa M."/>
            <person name="Miyashita K."/>
            <person name="Thompson F.L."/>
            <person name="Niwa A."/>
            <person name="Sawabe T."/>
            <person name="Sawabe T."/>
        </authorList>
    </citation>
    <scope>NUCLEOTIDE SEQUENCE [LARGE SCALE GENOMIC DNA]</scope>
    <source>
        <strain evidence="6">JCM 19538</strain>
    </source>
</reference>
<keyword evidence="1" id="KW-1133">Transmembrane helix</keyword>
<accession>A0A090W551</accession>
<dbReference type="EMBL" id="BBNR01000012">
    <property type="protein sequence ID" value="GAL67663.1"/>
    <property type="molecule type" value="Genomic_DNA"/>
</dbReference>
<sequence length="119" mass="13859">MKTEKLIPVKKVTLKNNCPECFSNNGLQLTFSQKFVETSFYKSITNNISHTIVCNTCNSTIYPERWTDDIERVFTYQQKAFTPKPTSKYYKKIFWIVIVATLALFFAALMATALYLEYL</sequence>
<dbReference type="eggNOG" id="ENOG50331F5">
    <property type="taxonomic scope" value="Bacteria"/>
</dbReference>
<evidence type="ECO:0000256" key="1">
    <source>
        <dbReference type="SAM" id="Phobius"/>
    </source>
</evidence>
<name>A0A090W551_9FLAO</name>
<keyword evidence="6" id="KW-1185">Reference proteome</keyword>
<dbReference type="AlphaFoldDB" id="A0A090W551"/>
<keyword evidence="1" id="KW-0472">Membrane</keyword>
<evidence type="ECO:0000313" key="3">
    <source>
        <dbReference type="EMBL" id="GAL72041.1"/>
    </source>
</evidence>
<dbReference type="EMBL" id="BBNS01000018">
    <property type="protein sequence ID" value="GAL72041.1"/>
    <property type="molecule type" value="Genomic_DNA"/>
</dbReference>
<dbReference type="STRING" id="504487.JCM19538_1702"/>
<evidence type="ECO:0000313" key="5">
    <source>
        <dbReference type="Proteomes" id="UP000029646"/>
    </source>
</evidence>
<gene>
    <name evidence="2" type="ORF">JCM19301_950</name>
    <name evidence="3" type="ORF">JCM19302_386</name>
    <name evidence="4" type="ORF">JCM19538_1702</name>
</gene>